<organism evidence="1 2">
    <name type="scientific">Vitis vinifera</name>
    <name type="common">Grape</name>
    <dbReference type="NCBI Taxonomy" id="29760"/>
    <lineage>
        <taxon>Eukaryota</taxon>
        <taxon>Viridiplantae</taxon>
        <taxon>Streptophyta</taxon>
        <taxon>Embryophyta</taxon>
        <taxon>Tracheophyta</taxon>
        <taxon>Spermatophyta</taxon>
        <taxon>Magnoliopsida</taxon>
        <taxon>eudicotyledons</taxon>
        <taxon>Gunneridae</taxon>
        <taxon>Pentapetalae</taxon>
        <taxon>rosids</taxon>
        <taxon>Vitales</taxon>
        <taxon>Vitaceae</taxon>
        <taxon>Viteae</taxon>
        <taxon>Vitis</taxon>
    </lineage>
</organism>
<gene>
    <name evidence="1" type="ORF">CK203_056134</name>
</gene>
<dbReference type="Proteomes" id="UP000288805">
    <property type="component" value="Unassembled WGS sequence"/>
</dbReference>
<sequence>MMSLINTGKNKGTGVRVMALMIAKHRKGMSIASMDFDLIVDIPMRDSIMANRMFKDYLVMKMVTFHIPASSLLKKGCQGFFAYEETWPDEKFSPSCQALLDEISYSTHMSTKRRHDRKSQLSDAIRARLGPQAPCMERIPHVAVAQELYPGPSTTMVMPEWPSHPPT</sequence>
<protein>
    <submittedName>
        <fullName evidence="1">Uncharacterized protein</fullName>
    </submittedName>
</protein>
<comment type="caution">
    <text evidence="1">The sequence shown here is derived from an EMBL/GenBank/DDBJ whole genome shotgun (WGS) entry which is preliminary data.</text>
</comment>
<accession>A0A438GE78</accession>
<name>A0A438GE78_VITVI</name>
<proteinExistence type="predicted"/>
<dbReference type="EMBL" id="QGNW01000463">
    <property type="protein sequence ID" value="RVW70513.1"/>
    <property type="molecule type" value="Genomic_DNA"/>
</dbReference>
<evidence type="ECO:0000313" key="1">
    <source>
        <dbReference type="EMBL" id="RVW70513.1"/>
    </source>
</evidence>
<reference evidence="1 2" key="1">
    <citation type="journal article" date="2018" name="PLoS Genet.">
        <title>Population sequencing reveals clonal diversity and ancestral inbreeding in the grapevine cultivar Chardonnay.</title>
        <authorList>
            <person name="Roach M.J."/>
            <person name="Johnson D.L."/>
            <person name="Bohlmann J."/>
            <person name="van Vuuren H.J."/>
            <person name="Jones S.J."/>
            <person name="Pretorius I.S."/>
            <person name="Schmidt S.A."/>
            <person name="Borneman A.R."/>
        </authorList>
    </citation>
    <scope>NUCLEOTIDE SEQUENCE [LARGE SCALE GENOMIC DNA]</scope>
    <source>
        <strain evidence="2">cv. Chardonnay</strain>
        <tissue evidence="1">Leaf</tissue>
    </source>
</reference>
<dbReference type="AlphaFoldDB" id="A0A438GE78"/>
<evidence type="ECO:0000313" key="2">
    <source>
        <dbReference type="Proteomes" id="UP000288805"/>
    </source>
</evidence>